<dbReference type="EMBL" id="CP025704">
    <property type="protein sequence ID" value="AUN98005.1"/>
    <property type="molecule type" value="Genomic_DNA"/>
</dbReference>
<dbReference type="OrthoDB" id="5296290at2"/>
<dbReference type="RefSeq" id="WP_102243296.1">
    <property type="nucleotide sequence ID" value="NZ_CP025704.1"/>
</dbReference>
<name>A0A2K9NSD4_BACTC</name>
<evidence type="ECO:0000313" key="1">
    <source>
        <dbReference type="EMBL" id="AUN98005.1"/>
    </source>
</evidence>
<protein>
    <submittedName>
        <fullName evidence="1">Transcriptional regulator</fullName>
    </submittedName>
</protein>
<keyword evidence="2" id="KW-1185">Reference proteome</keyword>
<reference evidence="1 2" key="1">
    <citation type="submission" date="2018-01" db="EMBL/GenBank/DDBJ databases">
        <title>Complete genome sequence of Bacteriovorax stolpii DSM12778.</title>
        <authorList>
            <person name="Tang B."/>
            <person name="Chang J."/>
        </authorList>
    </citation>
    <scope>NUCLEOTIDE SEQUENCE [LARGE SCALE GENOMIC DNA]</scope>
    <source>
        <strain evidence="1 2">DSM 12778</strain>
    </source>
</reference>
<dbReference type="AlphaFoldDB" id="A0A2K9NSD4"/>
<dbReference type="SUPFAM" id="SSF109635">
    <property type="entry name" value="DnaK suppressor protein DksA, alpha-hairpin domain"/>
    <property type="match status" value="1"/>
</dbReference>
<dbReference type="GO" id="GO:0008270">
    <property type="term" value="F:zinc ion binding"/>
    <property type="evidence" value="ECO:0007669"/>
    <property type="project" value="InterPro"/>
</dbReference>
<dbReference type="Pfam" id="PF01258">
    <property type="entry name" value="zf-dskA_traR"/>
    <property type="match status" value="1"/>
</dbReference>
<dbReference type="Gene3D" id="1.20.120.910">
    <property type="entry name" value="DksA, coiled-coil domain"/>
    <property type="match status" value="1"/>
</dbReference>
<dbReference type="SUPFAM" id="SSF57716">
    <property type="entry name" value="Glucocorticoid receptor-like (DNA-binding domain)"/>
    <property type="match status" value="1"/>
</dbReference>
<evidence type="ECO:0000313" key="2">
    <source>
        <dbReference type="Proteomes" id="UP000235584"/>
    </source>
</evidence>
<dbReference type="PROSITE" id="PS51128">
    <property type="entry name" value="ZF_DKSA_2"/>
    <property type="match status" value="1"/>
</dbReference>
<dbReference type="InterPro" id="IPR037187">
    <property type="entry name" value="DnaK_N"/>
</dbReference>
<proteinExistence type="predicted"/>
<gene>
    <name evidence="1" type="ORF">C0V70_07760</name>
</gene>
<sequence>MKRENAYLSDKQIAILKDKLLSEKERIANKKLEQESYQLDRNELSDPLDEASVNTQTSHDIRFINRENFYLKKINKSLDAMNRGTYGLCEECDAEIGFERLNARLTAELCIACKEEAEMAENNNFFDKKSKSLGRALHDTTR</sequence>
<dbReference type="PANTHER" id="PTHR33823">
    <property type="entry name" value="RNA POLYMERASE-BINDING TRANSCRIPTION FACTOR DKSA-RELATED"/>
    <property type="match status" value="1"/>
</dbReference>
<organism evidence="1 2">
    <name type="scientific">Bacteriovorax stolpii</name>
    <name type="common">Bdellovibrio stolpii</name>
    <dbReference type="NCBI Taxonomy" id="960"/>
    <lineage>
        <taxon>Bacteria</taxon>
        <taxon>Pseudomonadati</taxon>
        <taxon>Bdellovibrionota</taxon>
        <taxon>Bacteriovoracia</taxon>
        <taxon>Bacteriovoracales</taxon>
        <taxon>Bacteriovoracaceae</taxon>
        <taxon>Bacteriovorax</taxon>
    </lineage>
</organism>
<accession>A0A2K9NSD4</accession>
<dbReference type="PANTHER" id="PTHR33823:SF2">
    <property type="entry name" value="RNA POLYMERASE-BINDING TRANSCRIPTION FACTOR DKSA"/>
    <property type="match status" value="1"/>
</dbReference>
<dbReference type="InterPro" id="IPR000962">
    <property type="entry name" value="Znf_DskA_TraR"/>
</dbReference>
<dbReference type="KEGG" id="bsto:C0V70_07760"/>
<dbReference type="Proteomes" id="UP000235584">
    <property type="component" value="Chromosome"/>
</dbReference>